<evidence type="ECO:0000313" key="2">
    <source>
        <dbReference type="Proteomes" id="UP001501705"/>
    </source>
</evidence>
<protein>
    <recommendedName>
        <fullName evidence="3">Secreted protein</fullName>
    </recommendedName>
</protein>
<reference evidence="1 2" key="1">
    <citation type="journal article" date="2019" name="Int. J. Syst. Evol. Microbiol.">
        <title>The Global Catalogue of Microorganisms (GCM) 10K type strain sequencing project: providing services to taxonomists for standard genome sequencing and annotation.</title>
        <authorList>
            <consortium name="The Broad Institute Genomics Platform"/>
            <consortium name="The Broad Institute Genome Sequencing Center for Infectious Disease"/>
            <person name="Wu L."/>
            <person name="Ma J."/>
        </authorList>
    </citation>
    <scope>NUCLEOTIDE SEQUENCE [LARGE SCALE GENOMIC DNA]</scope>
    <source>
        <strain evidence="1 2">JCM 15572</strain>
    </source>
</reference>
<name>A0ABN2EK22_9ACTN</name>
<accession>A0ABN2EK22</accession>
<dbReference type="EMBL" id="BAAAPH010000049">
    <property type="protein sequence ID" value="GAA1608602.1"/>
    <property type="molecule type" value="Genomic_DNA"/>
</dbReference>
<evidence type="ECO:0000313" key="1">
    <source>
        <dbReference type="EMBL" id="GAA1608602.1"/>
    </source>
</evidence>
<organism evidence="1 2">
    <name type="scientific">Kribbella hippodromi</name>
    <dbReference type="NCBI Taxonomy" id="434347"/>
    <lineage>
        <taxon>Bacteria</taxon>
        <taxon>Bacillati</taxon>
        <taxon>Actinomycetota</taxon>
        <taxon>Actinomycetes</taxon>
        <taxon>Propionibacteriales</taxon>
        <taxon>Kribbellaceae</taxon>
        <taxon>Kribbella</taxon>
    </lineage>
</organism>
<comment type="caution">
    <text evidence="1">The sequence shown here is derived from an EMBL/GenBank/DDBJ whole genome shotgun (WGS) entry which is preliminary data.</text>
</comment>
<evidence type="ECO:0008006" key="3">
    <source>
        <dbReference type="Google" id="ProtNLM"/>
    </source>
</evidence>
<gene>
    <name evidence="1" type="ORF">GCM10009804_75380</name>
</gene>
<proteinExistence type="predicted"/>
<sequence>MSDYCSALCLLFFCIVRSHRGDATSQSSLRLWGPSRFLRRQRPLRSLRWWAARLQPLEPGQSLRIRRFRRTQRRAEPPEHRGRPLRRFEWVRQLGRIRWFGLGWQLGRIRWFGLGWQLGRFR</sequence>
<keyword evidence="2" id="KW-1185">Reference proteome</keyword>
<dbReference type="Proteomes" id="UP001501705">
    <property type="component" value="Unassembled WGS sequence"/>
</dbReference>